<reference evidence="3 4" key="1">
    <citation type="submission" date="2016-04" db="EMBL/GenBank/DDBJ databases">
        <authorList>
            <person name="Evans L.H."/>
            <person name="Alamgir A."/>
            <person name="Owens N."/>
            <person name="Weber N.D."/>
            <person name="Virtaneva K."/>
            <person name="Barbian K."/>
            <person name="Babar A."/>
            <person name="Rosenke K."/>
        </authorList>
    </citation>
    <scope>NUCLEOTIDE SEQUENCE [LARGE SCALE GENOMIC DNA]</scope>
    <source>
        <strain evidence="3 4">LMa1</strain>
    </source>
</reference>
<evidence type="ECO:0000313" key="3">
    <source>
        <dbReference type="EMBL" id="OAT80850.1"/>
    </source>
</evidence>
<keyword evidence="1" id="KW-0802">TPR repeat</keyword>
<dbReference type="Proteomes" id="UP000078532">
    <property type="component" value="Unassembled WGS sequence"/>
</dbReference>
<evidence type="ECO:0000256" key="1">
    <source>
        <dbReference type="PROSITE-ProRule" id="PRU00339"/>
    </source>
</evidence>
<dbReference type="InterPro" id="IPR029044">
    <property type="entry name" value="Nucleotide-diphossugar_trans"/>
</dbReference>
<dbReference type="SUPFAM" id="SSF48452">
    <property type="entry name" value="TPR-like"/>
    <property type="match status" value="2"/>
</dbReference>
<dbReference type="PROSITE" id="PS50293">
    <property type="entry name" value="TPR_REGION"/>
    <property type="match status" value="1"/>
</dbReference>
<dbReference type="SMART" id="SM00028">
    <property type="entry name" value="TPR"/>
    <property type="match status" value="3"/>
</dbReference>
<dbReference type="InterPro" id="IPR001173">
    <property type="entry name" value="Glyco_trans_2-like"/>
</dbReference>
<dbReference type="Gene3D" id="1.25.40.10">
    <property type="entry name" value="Tetratricopeptide repeat domain"/>
    <property type="match status" value="2"/>
</dbReference>
<keyword evidence="4" id="KW-1185">Reference proteome</keyword>
<dbReference type="Pfam" id="PF00535">
    <property type="entry name" value="Glycos_transf_2"/>
    <property type="match status" value="1"/>
</dbReference>
<dbReference type="RefSeq" id="WP_066669266.1">
    <property type="nucleotide sequence ID" value="NZ_LYVF01000171.1"/>
</dbReference>
<feature type="domain" description="Glycosyltransferase 2-like" evidence="2">
    <location>
        <begin position="7"/>
        <end position="91"/>
    </location>
</feature>
<dbReference type="STRING" id="1838280.A6M21_12325"/>
<feature type="repeat" description="TPR" evidence="1">
    <location>
        <begin position="313"/>
        <end position="346"/>
    </location>
</feature>
<dbReference type="EMBL" id="LYVF01000171">
    <property type="protein sequence ID" value="OAT80850.1"/>
    <property type="molecule type" value="Genomic_DNA"/>
</dbReference>
<comment type="caution">
    <text evidence="3">The sequence shown here is derived from an EMBL/GenBank/DDBJ whole genome shotgun (WGS) entry which is preliminary data.</text>
</comment>
<dbReference type="PROSITE" id="PS50005">
    <property type="entry name" value="TPR"/>
    <property type="match status" value="1"/>
</dbReference>
<dbReference type="SUPFAM" id="SSF53448">
    <property type="entry name" value="Nucleotide-diphospho-sugar transferases"/>
    <property type="match status" value="1"/>
</dbReference>
<proteinExistence type="predicted"/>
<dbReference type="PANTHER" id="PTHR43630:SF2">
    <property type="entry name" value="GLYCOSYLTRANSFERASE"/>
    <property type="match status" value="1"/>
</dbReference>
<evidence type="ECO:0000313" key="4">
    <source>
        <dbReference type="Proteomes" id="UP000078532"/>
    </source>
</evidence>
<dbReference type="InterPro" id="IPR019734">
    <property type="entry name" value="TPR_rpt"/>
</dbReference>
<evidence type="ECO:0000259" key="2">
    <source>
        <dbReference type="Pfam" id="PF00535"/>
    </source>
</evidence>
<dbReference type="Gene3D" id="3.90.550.10">
    <property type="entry name" value="Spore Coat Polysaccharide Biosynthesis Protein SpsA, Chain A"/>
    <property type="match status" value="1"/>
</dbReference>
<dbReference type="OrthoDB" id="9815923at2"/>
<dbReference type="Pfam" id="PF13181">
    <property type="entry name" value="TPR_8"/>
    <property type="match status" value="1"/>
</dbReference>
<dbReference type="CDD" id="cd02511">
    <property type="entry name" value="Beta4Glucosyltransferase"/>
    <property type="match status" value="1"/>
</dbReference>
<dbReference type="AlphaFoldDB" id="A0A1B7LD61"/>
<dbReference type="InterPro" id="IPR011990">
    <property type="entry name" value="TPR-like_helical_dom_sf"/>
</dbReference>
<organism evidence="3 4">
    <name type="scientific">Desulfotomaculum copahuensis</name>
    <dbReference type="NCBI Taxonomy" id="1838280"/>
    <lineage>
        <taxon>Bacteria</taxon>
        <taxon>Bacillati</taxon>
        <taxon>Bacillota</taxon>
        <taxon>Clostridia</taxon>
        <taxon>Eubacteriales</taxon>
        <taxon>Desulfotomaculaceae</taxon>
        <taxon>Desulfotomaculum</taxon>
    </lineage>
</organism>
<accession>A0A1B7LD61</accession>
<gene>
    <name evidence="3" type="ORF">A6M21_12325</name>
</gene>
<dbReference type="PANTHER" id="PTHR43630">
    <property type="entry name" value="POLY-BETA-1,6-N-ACETYL-D-GLUCOSAMINE SYNTHASE"/>
    <property type="match status" value="1"/>
</dbReference>
<name>A0A1B7LD61_9FIRM</name>
<protein>
    <recommendedName>
        <fullName evidence="2">Glycosyltransferase 2-like domain-containing protein</fullName>
    </recommendedName>
</protein>
<sequence length="587" mass="65034">MNPDITLVMIVRDEEATLPRCLESVKGAVDEIVIVDTGSKDRTVETACRYTPGVYHYPWDGDFAAARNFALARANGGWILSLDADEELDPASGDLRALTGNKDGYEAYFLPLYNRAQGDGSPGQYHYVLRFFRNGCGYRFQGSIHEQVVVAYPEKTGVAAGPLIRHHTGGGRERNRKRGRNLKLLQRAAGELPAPFRQYYLGVEWLALGRPERALPCFEQALRQLTDAQLLFRLPALHHLLSCLTHLNRLDEAICLCLEECRRYPFYSDVLFAGGLLLETKGEYAAAVKWFQEALQCGRPPALFYHLEGTESFLSYFHLGHCYEQMGDHRQASGYYCRALAINPDYIYPLYNLFLLTLVEKGAVGTFECFQRAGYLSGLKQSALLADLFFEAGYPGLAAACLEAHGDSLSAPLRQHPARFHLYAGRPEQALLLFGRLAIAGGDPSSVTDEVVALILNRDFTAARSRALSLWRRPDGRSEALAQLVLISLLENGHSGLRPEKNREATVVRTVLTVVEYCLRALSTADGETARYRQLTERAVEWLTGLSPASCAALRCYLLDRAGAAGKLAMLKFGPAGGFWPCPAGRP</sequence>